<accession>A0A8B7YFU0</accession>
<proteinExistence type="predicted"/>
<keyword evidence="1" id="KW-0812">Transmembrane</keyword>
<dbReference type="InterPro" id="IPR039159">
    <property type="entry name" value="SAYSD1"/>
</dbReference>
<evidence type="ECO:0000259" key="2">
    <source>
        <dbReference type="Pfam" id="PF10260"/>
    </source>
</evidence>
<dbReference type="GeneID" id="110979602"/>
<gene>
    <name evidence="4" type="primary">LOC110979602</name>
</gene>
<evidence type="ECO:0000313" key="3">
    <source>
        <dbReference type="Proteomes" id="UP000694845"/>
    </source>
</evidence>
<evidence type="ECO:0000256" key="1">
    <source>
        <dbReference type="SAM" id="Phobius"/>
    </source>
</evidence>
<keyword evidence="1" id="KW-0472">Membrane</keyword>
<dbReference type="Pfam" id="PF10260">
    <property type="entry name" value="SAYSvFN"/>
    <property type="match status" value="1"/>
</dbReference>
<dbReference type="RefSeq" id="XP_022091260.1">
    <property type="nucleotide sequence ID" value="XM_022235568.1"/>
</dbReference>
<protein>
    <submittedName>
        <fullName evidence="4">SAYSvFN domain-containing protein 1-like</fullName>
    </submittedName>
</protein>
<sequence length="169" mass="19572">MESQLREYRARKAREKMEEERSKQMGTWTHIWGTRATAESQDTRDMPLEATAQKLTTPTLNSPQEYVPRNYFLRFLAQDDSILTNLTFLKVLLWIVLFVLFLHLEFAAVFVVASFLYIIYSTLGTSRRRAPGELSAYSVFNPNFEQIEGTLTAAQFERELKYGIGSTNK</sequence>
<feature type="transmembrane region" description="Helical" evidence="1">
    <location>
        <begin position="91"/>
        <end position="120"/>
    </location>
</feature>
<reference evidence="4" key="1">
    <citation type="submission" date="2025-08" db="UniProtKB">
        <authorList>
            <consortium name="RefSeq"/>
        </authorList>
    </citation>
    <scope>IDENTIFICATION</scope>
</reference>
<keyword evidence="1" id="KW-1133">Transmembrane helix</keyword>
<dbReference type="AlphaFoldDB" id="A0A8B7YFU0"/>
<dbReference type="InterPro" id="IPR019387">
    <property type="entry name" value="SAYSvFN_dom"/>
</dbReference>
<organism evidence="3 4">
    <name type="scientific">Acanthaster planci</name>
    <name type="common">Crown-of-thorns starfish</name>
    <dbReference type="NCBI Taxonomy" id="133434"/>
    <lineage>
        <taxon>Eukaryota</taxon>
        <taxon>Metazoa</taxon>
        <taxon>Echinodermata</taxon>
        <taxon>Eleutherozoa</taxon>
        <taxon>Asterozoa</taxon>
        <taxon>Asteroidea</taxon>
        <taxon>Valvatacea</taxon>
        <taxon>Valvatida</taxon>
        <taxon>Acanthasteridae</taxon>
        <taxon>Acanthaster</taxon>
    </lineage>
</organism>
<feature type="domain" description="SAYSvFN" evidence="2">
    <location>
        <begin position="90"/>
        <end position="160"/>
    </location>
</feature>
<dbReference type="KEGG" id="aplc:110979602"/>
<dbReference type="PANTHER" id="PTHR13527">
    <property type="entry name" value="SAYSVFN DOMAIN-CONTAINING PROTEIN 1"/>
    <property type="match status" value="1"/>
</dbReference>
<dbReference type="Proteomes" id="UP000694845">
    <property type="component" value="Unplaced"/>
</dbReference>
<dbReference type="OrthoDB" id="71310at2759"/>
<dbReference type="OMA" id="FIEMGFA"/>
<name>A0A8B7YFU0_ACAPL</name>
<keyword evidence="3" id="KW-1185">Reference proteome</keyword>
<evidence type="ECO:0000313" key="4">
    <source>
        <dbReference type="RefSeq" id="XP_022091260.1"/>
    </source>
</evidence>
<dbReference type="PANTHER" id="PTHR13527:SF0">
    <property type="entry name" value="SAYSVFN DOMAIN-CONTAINING PROTEIN 1"/>
    <property type="match status" value="1"/>
</dbReference>